<dbReference type="SUPFAM" id="SSF53850">
    <property type="entry name" value="Periplasmic binding protein-like II"/>
    <property type="match status" value="1"/>
</dbReference>
<feature type="signal peptide" evidence="8">
    <location>
        <begin position="1"/>
        <end position="22"/>
    </location>
</feature>
<proteinExistence type="inferred from homology"/>
<dbReference type="AlphaFoldDB" id="A0A0B8Q8R3"/>
<dbReference type="Gene3D" id="3.40.190.10">
    <property type="entry name" value="Periplasmic binding protein-like II"/>
    <property type="match status" value="2"/>
</dbReference>
<dbReference type="InterPro" id="IPR006059">
    <property type="entry name" value="SBP"/>
</dbReference>
<dbReference type="STRING" id="1481914.JCM19241_338"/>
<evidence type="ECO:0000256" key="3">
    <source>
        <dbReference type="ARBA" id="ARBA00011557"/>
    </source>
</evidence>
<evidence type="ECO:0000256" key="6">
    <source>
        <dbReference type="ARBA" id="ARBA00022729"/>
    </source>
</evidence>
<dbReference type="CDD" id="cd14748">
    <property type="entry name" value="PBP2_UgpB"/>
    <property type="match status" value="1"/>
</dbReference>
<dbReference type="NCBIfam" id="NF008211">
    <property type="entry name" value="PRK10974.1"/>
    <property type="match status" value="1"/>
</dbReference>
<dbReference type="EMBL" id="BBSC01000005">
    <property type="protein sequence ID" value="GAM76040.1"/>
    <property type="molecule type" value="Genomic_DNA"/>
</dbReference>
<accession>A0A0B8Q8R3</accession>
<evidence type="ECO:0000313" key="9">
    <source>
        <dbReference type="EMBL" id="GAM76040.1"/>
    </source>
</evidence>
<gene>
    <name evidence="9" type="ORF">JCM19241_338</name>
</gene>
<dbReference type="PANTHER" id="PTHR43649:SF31">
    <property type="entry name" value="SN-GLYCEROL-3-PHOSPHATE-BINDING PERIPLASMIC PROTEIN UGPB"/>
    <property type="match status" value="1"/>
</dbReference>
<dbReference type="InterPro" id="IPR006061">
    <property type="entry name" value="SBP_1_CS"/>
</dbReference>
<dbReference type="GO" id="GO:0042597">
    <property type="term" value="C:periplasmic space"/>
    <property type="evidence" value="ECO:0007669"/>
    <property type="project" value="UniProtKB-SubCell"/>
</dbReference>
<sequence length="370" mass="41205">MSIKHLTGAVLATALFGAQAHAKTEVEWWHAMGGALGQKVNEIAADFNASQSEYEIKPVYKGSYAETMTSAIAAFRAKEQPAIVQVFEVGTATMMGAKQAVYPVYQLMEDTKEPFNSNDYLPAVTGYYTTNDGKMMSMPFNSSTPVMYYNQDMFEKAGIKEAPRTWKEMEETSRKLMKSGAKCGFTTTWQSWVQIENFGARNNIPVATKHNGFDGFDTEYTFNSEPYVKHIDQMAKWSKEGIFKYGGRQSDGMPLFYTGECAMTMGSSAGLAGIQENMKGTKIGVAELPYEDTLVSKPQNTIIGGASLWVLQGHSNEEYKGVAKFFSYLSSPEVQADWHQFTGYLPITKEAYELTKKQGFYKANPALIQR</sequence>
<reference evidence="9 10" key="2">
    <citation type="submission" date="2015-01" db="EMBL/GenBank/DDBJ databases">
        <authorList>
            <consortium name="NBRP consortium"/>
            <person name="Sawabe T."/>
            <person name="Meirelles P."/>
            <person name="Feng G."/>
            <person name="Sayaka M."/>
            <person name="Hattori M."/>
            <person name="Ohkuma M."/>
        </authorList>
    </citation>
    <scope>NUCLEOTIDE SEQUENCE [LARGE SCALE GENOMIC DNA]</scope>
    <source>
        <strain evidence="10">JCM 19241</strain>
    </source>
</reference>
<keyword evidence="7" id="KW-0574">Periplasm</keyword>
<comment type="similarity">
    <text evidence="2">Belongs to the bacterial solute-binding protein 1 family.</text>
</comment>
<evidence type="ECO:0000256" key="4">
    <source>
        <dbReference type="ARBA" id="ARBA00017470"/>
    </source>
</evidence>
<evidence type="ECO:0000256" key="1">
    <source>
        <dbReference type="ARBA" id="ARBA00004418"/>
    </source>
</evidence>
<dbReference type="Pfam" id="PF13416">
    <property type="entry name" value="SBP_bac_8"/>
    <property type="match status" value="1"/>
</dbReference>
<evidence type="ECO:0000256" key="2">
    <source>
        <dbReference type="ARBA" id="ARBA00008520"/>
    </source>
</evidence>
<protein>
    <recommendedName>
        <fullName evidence="4">sn-glycerol-3-phosphate-binding periplasmic protein UgpB</fullName>
    </recommendedName>
</protein>
<evidence type="ECO:0000313" key="10">
    <source>
        <dbReference type="Proteomes" id="UP000031666"/>
    </source>
</evidence>
<comment type="subunit">
    <text evidence="3">The complex is composed of two ATP-binding proteins (UgpC), two transmembrane proteins (UgpA and UgpE) and a solute-binding protein (UgpB).</text>
</comment>
<organism evidence="9 10">
    <name type="scientific">Vibrio ishigakensis</name>
    <dbReference type="NCBI Taxonomy" id="1481914"/>
    <lineage>
        <taxon>Bacteria</taxon>
        <taxon>Pseudomonadati</taxon>
        <taxon>Pseudomonadota</taxon>
        <taxon>Gammaproteobacteria</taxon>
        <taxon>Vibrionales</taxon>
        <taxon>Vibrionaceae</taxon>
        <taxon>Vibrio</taxon>
    </lineage>
</organism>
<dbReference type="InterPro" id="IPR050490">
    <property type="entry name" value="Bact_solute-bd_prot1"/>
</dbReference>
<evidence type="ECO:0000256" key="5">
    <source>
        <dbReference type="ARBA" id="ARBA00022448"/>
    </source>
</evidence>
<reference evidence="9 10" key="1">
    <citation type="submission" date="2015-01" db="EMBL/GenBank/DDBJ databases">
        <title>Vibrio sp. C94 JCM 19241 whole genome shotgun sequence.</title>
        <authorList>
            <person name="Sawabe T."/>
            <person name="Meirelles P."/>
            <person name="Feng G."/>
            <person name="Sayaka M."/>
            <person name="Hattori M."/>
            <person name="Ohkuma M."/>
        </authorList>
    </citation>
    <scope>NUCLEOTIDE SEQUENCE [LARGE SCALE GENOMIC DNA]</scope>
    <source>
        <strain evidence="10">JCM 19241</strain>
    </source>
</reference>
<comment type="caution">
    <text evidence="9">The sequence shown here is derived from an EMBL/GenBank/DDBJ whole genome shotgun (WGS) entry which is preliminary data.</text>
</comment>
<dbReference type="Proteomes" id="UP000031666">
    <property type="component" value="Unassembled WGS sequence"/>
</dbReference>
<dbReference type="PANTHER" id="PTHR43649">
    <property type="entry name" value="ARABINOSE-BINDING PROTEIN-RELATED"/>
    <property type="match status" value="1"/>
</dbReference>
<keyword evidence="5" id="KW-0813">Transport</keyword>
<name>A0A0B8Q8R3_9VIBR</name>
<feature type="chain" id="PRO_5002137505" description="sn-glycerol-3-phosphate-binding periplasmic protein UgpB" evidence="8">
    <location>
        <begin position="23"/>
        <end position="370"/>
    </location>
</feature>
<dbReference type="PROSITE" id="PS01037">
    <property type="entry name" value="SBP_BACTERIAL_1"/>
    <property type="match status" value="1"/>
</dbReference>
<dbReference type="GO" id="GO:0055085">
    <property type="term" value="P:transmembrane transport"/>
    <property type="evidence" value="ECO:0007669"/>
    <property type="project" value="InterPro"/>
</dbReference>
<evidence type="ECO:0000256" key="7">
    <source>
        <dbReference type="ARBA" id="ARBA00022764"/>
    </source>
</evidence>
<keyword evidence="6 8" id="KW-0732">Signal</keyword>
<comment type="subcellular location">
    <subcellularLocation>
        <location evidence="1">Periplasm</location>
    </subcellularLocation>
</comment>
<evidence type="ECO:0000256" key="8">
    <source>
        <dbReference type="SAM" id="SignalP"/>
    </source>
</evidence>